<feature type="compositionally biased region" description="Basic and acidic residues" evidence="2">
    <location>
        <begin position="434"/>
        <end position="448"/>
    </location>
</feature>
<dbReference type="InterPro" id="IPR042070">
    <property type="entry name" value="PucR_C-HTH_sf"/>
</dbReference>
<gene>
    <name evidence="5" type="ORF">AVDCRST_MAG17-2267</name>
</gene>
<dbReference type="InterPro" id="IPR041522">
    <property type="entry name" value="CdaR_GGDEF"/>
</dbReference>
<dbReference type="PANTHER" id="PTHR33744">
    <property type="entry name" value="CARBOHYDRATE DIACID REGULATOR"/>
    <property type="match status" value="1"/>
</dbReference>
<reference evidence="5" key="1">
    <citation type="submission" date="2020-02" db="EMBL/GenBank/DDBJ databases">
        <authorList>
            <person name="Meier V. D."/>
        </authorList>
    </citation>
    <scope>NUCLEOTIDE SEQUENCE</scope>
    <source>
        <strain evidence="5">AVDCRST_MAG17</strain>
    </source>
</reference>
<accession>A0A6J4T6V9</accession>
<feature type="domain" description="PucR C-terminal helix-turn-helix" evidence="3">
    <location>
        <begin position="360"/>
        <end position="418"/>
    </location>
</feature>
<dbReference type="InterPro" id="IPR051448">
    <property type="entry name" value="CdaR-like_regulators"/>
</dbReference>
<feature type="region of interest" description="Disordered" evidence="2">
    <location>
        <begin position="425"/>
        <end position="448"/>
    </location>
</feature>
<dbReference type="PANTHER" id="PTHR33744:SF7">
    <property type="entry name" value="PUCR FAMILY TRANSCRIPTIONAL REGULATOR"/>
    <property type="match status" value="1"/>
</dbReference>
<dbReference type="EMBL" id="CADCVV010000185">
    <property type="protein sequence ID" value="CAA9515642.1"/>
    <property type="molecule type" value="Genomic_DNA"/>
</dbReference>
<name>A0A6J4T6V9_9ACTN</name>
<feature type="region of interest" description="Disordered" evidence="2">
    <location>
        <begin position="1"/>
        <end position="20"/>
    </location>
</feature>
<feature type="domain" description="CdaR GGDEF-like" evidence="4">
    <location>
        <begin position="162"/>
        <end position="307"/>
    </location>
</feature>
<sequence length="448" mass="47377">MSDAEASASNQRAETKSSAPAVASLEALGEISAAVEGGAGLHEVVRAVSRGLSAGVAVLDAALGVLAVACRSPEEERAVLASGTGVGLLELRVAERRVGELRFRLRDGSADPSSAPQPDAVLRMAGSVIALEVERARAPERATEAAVGRFLDDVMNRRATDRENIVARGRELGTDLGDGAGVLVVRAHARQPEQGDWRARVLTAAERAARRVATGALGASIQHISGRRRGGPERDARGRAGTGGEGELVIVVPGADPPLAERAGTAVLRELESRFPQHGFAVARSRYVTDAADLYRAGAEALLAANVAEARGEQTLAFEETGSYRLLLSSMSEDPEELERFYAETIAPLVAYDDQYETALLRTLETYLDSDASVAGTAQRLFTHRHTVRYRLERVRELTGLDVGSSDGRERLGLGLKAMRVLGLAPPAGPATERGAEGGRVPREEGSD</sequence>
<comment type="similarity">
    <text evidence="1">Belongs to the CdaR family.</text>
</comment>
<organism evidence="5">
    <name type="scientific">uncultured Solirubrobacterales bacterium</name>
    <dbReference type="NCBI Taxonomy" id="768556"/>
    <lineage>
        <taxon>Bacteria</taxon>
        <taxon>Bacillati</taxon>
        <taxon>Actinomycetota</taxon>
        <taxon>Thermoleophilia</taxon>
        <taxon>Solirubrobacterales</taxon>
        <taxon>environmental samples</taxon>
    </lineage>
</organism>
<evidence type="ECO:0000256" key="1">
    <source>
        <dbReference type="ARBA" id="ARBA00006754"/>
    </source>
</evidence>
<protein>
    <submittedName>
        <fullName evidence="5">Transcriptional regulator, CdaR</fullName>
    </submittedName>
</protein>
<evidence type="ECO:0000259" key="4">
    <source>
        <dbReference type="Pfam" id="PF17853"/>
    </source>
</evidence>
<dbReference type="AlphaFoldDB" id="A0A6J4T6V9"/>
<dbReference type="InterPro" id="IPR025736">
    <property type="entry name" value="PucR_C-HTH_dom"/>
</dbReference>
<evidence type="ECO:0000259" key="3">
    <source>
        <dbReference type="Pfam" id="PF13556"/>
    </source>
</evidence>
<evidence type="ECO:0000313" key="5">
    <source>
        <dbReference type="EMBL" id="CAA9515642.1"/>
    </source>
</evidence>
<feature type="region of interest" description="Disordered" evidence="2">
    <location>
        <begin position="223"/>
        <end position="242"/>
    </location>
</feature>
<proteinExistence type="inferred from homology"/>
<dbReference type="Gene3D" id="1.10.10.2840">
    <property type="entry name" value="PucR C-terminal helix-turn-helix domain"/>
    <property type="match status" value="1"/>
</dbReference>
<dbReference type="Pfam" id="PF13556">
    <property type="entry name" value="HTH_30"/>
    <property type="match status" value="1"/>
</dbReference>
<evidence type="ECO:0000256" key="2">
    <source>
        <dbReference type="SAM" id="MobiDB-lite"/>
    </source>
</evidence>
<feature type="compositionally biased region" description="Polar residues" evidence="2">
    <location>
        <begin position="7"/>
        <end position="18"/>
    </location>
</feature>
<dbReference type="Pfam" id="PF17853">
    <property type="entry name" value="GGDEF_2"/>
    <property type="match status" value="1"/>
</dbReference>